<dbReference type="OrthoDB" id="3238562at2759"/>
<dbReference type="EMBL" id="KV428329">
    <property type="protein sequence ID" value="KZT32471.1"/>
    <property type="molecule type" value="Genomic_DNA"/>
</dbReference>
<dbReference type="SMART" id="SM00320">
    <property type="entry name" value="WD40"/>
    <property type="match status" value="2"/>
</dbReference>
<protein>
    <submittedName>
        <fullName evidence="2">WD40 repeat-like protein</fullName>
    </submittedName>
</protein>
<evidence type="ECO:0000313" key="3">
    <source>
        <dbReference type="Proteomes" id="UP000076798"/>
    </source>
</evidence>
<dbReference type="InterPro" id="IPR036322">
    <property type="entry name" value="WD40_repeat_dom_sf"/>
</dbReference>
<dbReference type="SUPFAM" id="SSF50978">
    <property type="entry name" value="WD40 repeat-like"/>
    <property type="match status" value="1"/>
</dbReference>
<keyword evidence="1" id="KW-0853">WD repeat</keyword>
<feature type="repeat" description="WD" evidence="1">
    <location>
        <begin position="14"/>
        <end position="45"/>
    </location>
</feature>
<gene>
    <name evidence="2" type="ORF">SISSUDRAFT_1066900</name>
</gene>
<name>A0A165XRM4_9AGAM</name>
<keyword evidence="3" id="KW-1185">Reference proteome</keyword>
<accession>A0A165XRM4</accession>
<sequence length="387" mass="42329">MSLVLERVLPLVTSQSVNCLGFLNRDSVVVSGGNDGKVVLWHLDSHARYIIDLGSPVLCLASVSHEGIELVCGLADGCLMTVELENFHETPKITHRVAHTCPIVTVAYNSKWHFLFTGGQEDGIQVWRPFKIDSDQIRWLKEASLEANAVENGQIVQALGFADDEDTLVVTYVEGVILLLDVVTGLTMKKFEVGQLILSSFIDPSMTRILVSTAKNGFEIRSLLNGSIDASDSISSQSTLFLGPVAFLSTQMVALSDPSGDLQILRPFETNGIAERCNHDGEVISALATSCRFVTTATLAKESSVIRLWSFSSKPPDCHSMSPLEYKGKPDPELMIVDMAQTPGFLYSSFVVQATFVAVLLFFFSQIWLDGPELGVFTSFVDIVQDL</sequence>
<evidence type="ECO:0000313" key="2">
    <source>
        <dbReference type="EMBL" id="KZT32471.1"/>
    </source>
</evidence>
<dbReference type="InterPro" id="IPR015943">
    <property type="entry name" value="WD40/YVTN_repeat-like_dom_sf"/>
</dbReference>
<dbReference type="Pfam" id="PF00400">
    <property type="entry name" value="WD40"/>
    <property type="match status" value="1"/>
</dbReference>
<dbReference type="Gene3D" id="2.130.10.10">
    <property type="entry name" value="YVTN repeat-like/Quinoprotein amine dehydrogenase"/>
    <property type="match status" value="1"/>
</dbReference>
<dbReference type="PROSITE" id="PS50082">
    <property type="entry name" value="WD_REPEATS_2"/>
    <property type="match status" value="2"/>
</dbReference>
<dbReference type="InterPro" id="IPR001680">
    <property type="entry name" value="WD40_rpt"/>
</dbReference>
<feature type="repeat" description="WD" evidence="1">
    <location>
        <begin position="96"/>
        <end position="127"/>
    </location>
</feature>
<organism evidence="2 3">
    <name type="scientific">Sistotremastrum suecicum HHB10207 ss-3</name>
    <dbReference type="NCBI Taxonomy" id="1314776"/>
    <lineage>
        <taxon>Eukaryota</taxon>
        <taxon>Fungi</taxon>
        <taxon>Dikarya</taxon>
        <taxon>Basidiomycota</taxon>
        <taxon>Agaricomycotina</taxon>
        <taxon>Agaricomycetes</taxon>
        <taxon>Sistotremastrales</taxon>
        <taxon>Sistotremastraceae</taxon>
        <taxon>Sistotremastrum</taxon>
    </lineage>
</organism>
<evidence type="ECO:0000256" key="1">
    <source>
        <dbReference type="PROSITE-ProRule" id="PRU00221"/>
    </source>
</evidence>
<reference evidence="2 3" key="1">
    <citation type="journal article" date="2016" name="Mol. Biol. Evol.">
        <title>Comparative Genomics of Early-Diverging Mushroom-Forming Fungi Provides Insights into the Origins of Lignocellulose Decay Capabilities.</title>
        <authorList>
            <person name="Nagy L.G."/>
            <person name="Riley R."/>
            <person name="Tritt A."/>
            <person name="Adam C."/>
            <person name="Daum C."/>
            <person name="Floudas D."/>
            <person name="Sun H."/>
            <person name="Yadav J.S."/>
            <person name="Pangilinan J."/>
            <person name="Larsson K.H."/>
            <person name="Matsuura K."/>
            <person name="Barry K."/>
            <person name="Labutti K."/>
            <person name="Kuo R."/>
            <person name="Ohm R.A."/>
            <person name="Bhattacharya S.S."/>
            <person name="Shirouzu T."/>
            <person name="Yoshinaga Y."/>
            <person name="Martin F.M."/>
            <person name="Grigoriev I.V."/>
            <person name="Hibbett D.S."/>
        </authorList>
    </citation>
    <scope>NUCLEOTIDE SEQUENCE [LARGE SCALE GENOMIC DNA]</scope>
    <source>
        <strain evidence="2 3">HHB10207 ss-3</strain>
    </source>
</reference>
<proteinExistence type="predicted"/>
<dbReference type="AlphaFoldDB" id="A0A165XRM4"/>
<dbReference type="Proteomes" id="UP000076798">
    <property type="component" value="Unassembled WGS sequence"/>
</dbReference>